<feature type="compositionally biased region" description="Polar residues" evidence="1">
    <location>
        <begin position="458"/>
        <end position="476"/>
    </location>
</feature>
<evidence type="ECO:0000313" key="3">
    <source>
        <dbReference type="Proteomes" id="UP001274830"/>
    </source>
</evidence>
<evidence type="ECO:0008006" key="4">
    <source>
        <dbReference type="Google" id="ProtNLM"/>
    </source>
</evidence>
<dbReference type="PANTHER" id="PTHR36167:SF4">
    <property type="entry name" value="FUNGAL N-TERMINAL DOMAIN-CONTAINING PROTEIN"/>
    <property type="match status" value="1"/>
</dbReference>
<feature type="region of interest" description="Disordered" evidence="1">
    <location>
        <begin position="272"/>
        <end position="296"/>
    </location>
</feature>
<evidence type="ECO:0000313" key="2">
    <source>
        <dbReference type="EMBL" id="KAK3669985.1"/>
    </source>
</evidence>
<dbReference type="PANTHER" id="PTHR36167">
    <property type="entry name" value="C2H2 FINGER DOMAIN TRANSCRIPTION FACTOR (EUROFUNG)-RELATED"/>
    <property type="match status" value="1"/>
</dbReference>
<accession>A0AAE0WI63</accession>
<dbReference type="InterPro" id="IPR039327">
    <property type="entry name" value="CON7-like"/>
</dbReference>
<organism evidence="2 3">
    <name type="scientific">Recurvomyces mirabilis</name>
    <dbReference type="NCBI Taxonomy" id="574656"/>
    <lineage>
        <taxon>Eukaryota</taxon>
        <taxon>Fungi</taxon>
        <taxon>Dikarya</taxon>
        <taxon>Ascomycota</taxon>
        <taxon>Pezizomycotina</taxon>
        <taxon>Dothideomycetes</taxon>
        <taxon>Dothideomycetidae</taxon>
        <taxon>Mycosphaerellales</taxon>
        <taxon>Teratosphaeriaceae</taxon>
        <taxon>Recurvomyces</taxon>
    </lineage>
</organism>
<name>A0AAE0WI63_9PEZI</name>
<reference evidence="2" key="1">
    <citation type="submission" date="2023-07" db="EMBL/GenBank/DDBJ databases">
        <title>Black Yeasts Isolated from many extreme environments.</title>
        <authorList>
            <person name="Coleine C."/>
            <person name="Stajich J.E."/>
            <person name="Selbmann L."/>
        </authorList>
    </citation>
    <scope>NUCLEOTIDE SEQUENCE</scope>
    <source>
        <strain evidence="2">CCFEE 5485</strain>
    </source>
</reference>
<sequence>MAEAFGVAASAIQVADAGFKLYGALSKYVTDYIDANKHARRLVDEVRMTSWALQKLGTLLQEDEELKLCKPDVLDEIRVELQRCEVVFGEVELVLDGFSPDTAGPLVGVKRWKWPLKKDKALLLLAQFERLKTTLLLVFNVLSYASKLASKDVQYHGSSLDEKIQVQYLAKAKQEAESLEQKLRLETECGADNQLGAAIGRGLVQIDRIASGIPKSLELSKSGDRPNEPAVSVSSERDISNRGTDIDSIGTSRGIGEQSFLLGAVFVPKGTSAEQRHNGAISPEKGSTRPNKSGREQALLQHLDSCTAAMIRLNAAVDQAKTHLQETGSVPISSITRTFRSTKRAFDDLTNAERDLDSEDEEQAPNASIKLTADAIDTETTATHSFASDFYCMPDFSRPERLSVDRNRRVAAAIAGAVDEAEHTLGSQLKAPNSSPAHEQSPSTVAEAADPYILHPLRQTTPAPTTTKIASSQGSASKKRSWSADFRRLKLPGRRKNDAQPQSFQASEPFHASPDPPSRMTIAELDDTSVTKKPDALFGSPSWLHDPSMSEPSRHEDEEEIEYEPRASYQLGGASIARRLSRPRPRPDGSSARSPQRLTHFDADSESDEDSDPEEDIMDKLLRKWTTVVI</sequence>
<dbReference type="AlphaFoldDB" id="A0AAE0WI63"/>
<comment type="caution">
    <text evidence="2">The sequence shown here is derived from an EMBL/GenBank/DDBJ whole genome shotgun (WGS) entry which is preliminary data.</text>
</comment>
<feature type="region of interest" description="Disordered" evidence="1">
    <location>
        <begin position="217"/>
        <end position="251"/>
    </location>
</feature>
<proteinExistence type="predicted"/>
<keyword evidence="3" id="KW-1185">Reference proteome</keyword>
<dbReference type="Proteomes" id="UP001274830">
    <property type="component" value="Unassembled WGS sequence"/>
</dbReference>
<feature type="region of interest" description="Disordered" evidence="1">
    <location>
        <begin position="458"/>
        <end position="616"/>
    </location>
</feature>
<evidence type="ECO:0000256" key="1">
    <source>
        <dbReference type="SAM" id="MobiDB-lite"/>
    </source>
</evidence>
<protein>
    <recommendedName>
        <fullName evidence="4">Fungal N-terminal domain-containing protein</fullName>
    </recommendedName>
</protein>
<gene>
    <name evidence="2" type="ORF">LTR78_010157</name>
</gene>
<dbReference type="GO" id="GO:0006355">
    <property type="term" value="P:regulation of DNA-templated transcription"/>
    <property type="evidence" value="ECO:0007669"/>
    <property type="project" value="InterPro"/>
</dbReference>
<feature type="compositionally biased region" description="Acidic residues" evidence="1">
    <location>
        <begin position="604"/>
        <end position="616"/>
    </location>
</feature>
<dbReference type="EMBL" id="JAUTXT010000066">
    <property type="protein sequence ID" value="KAK3669985.1"/>
    <property type="molecule type" value="Genomic_DNA"/>
</dbReference>